<organism evidence="2 3">
    <name type="scientific">Paramuricea clavata</name>
    <name type="common">Red gorgonian</name>
    <name type="synonym">Violescent sea-whip</name>
    <dbReference type="NCBI Taxonomy" id="317549"/>
    <lineage>
        <taxon>Eukaryota</taxon>
        <taxon>Metazoa</taxon>
        <taxon>Cnidaria</taxon>
        <taxon>Anthozoa</taxon>
        <taxon>Octocorallia</taxon>
        <taxon>Malacalcyonacea</taxon>
        <taxon>Plexauridae</taxon>
        <taxon>Paramuricea</taxon>
    </lineage>
</organism>
<evidence type="ECO:0000313" key="3">
    <source>
        <dbReference type="Proteomes" id="UP001152795"/>
    </source>
</evidence>
<evidence type="ECO:0000256" key="1">
    <source>
        <dbReference type="SAM" id="MobiDB-lite"/>
    </source>
</evidence>
<protein>
    <submittedName>
        <fullName evidence="2">Uncharacterized protein</fullName>
    </submittedName>
</protein>
<feature type="region of interest" description="Disordered" evidence="1">
    <location>
        <begin position="86"/>
        <end position="109"/>
    </location>
</feature>
<reference evidence="2" key="1">
    <citation type="submission" date="2020-04" db="EMBL/GenBank/DDBJ databases">
        <authorList>
            <person name="Alioto T."/>
            <person name="Alioto T."/>
            <person name="Gomez Garrido J."/>
        </authorList>
    </citation>
    <scope>NUCLEOTIDE SEQUENCE</scope>
    <source>
        <strain evidence="2">A484AB</strain>
    </source>
</reference>
<feature type="compositionally biased region" description="Acidic residues" evidence="1">
    <location>
        <begin position="1"/>
        <end position="28"/>
    </location>
</feature>
<gene>
    <name evidence="2" type="ORF">PACLA_8A045737</name>
</gene>
<feature type="region of interest" description="Disordered" evidence="1">
    <location>
        <begin position="1"/>
        <end position="62"/>
    </location>
</feature>
<name>A0A7D9L081_PARCT</name>
<evidence type="ECO:0000313" key="2">
    <source>
        <dbReference type="EMBL" id="CAB4023390.1"/>
    </source>
</evidence>
<feature type="compositionally biased region" description="Basic and acidic residues" evidence="1">
    <location>
        <begin position="50"/>
        <end position="62"/>
    </location>
</feature>
<dbReference type="AlphaFoldDB" id="A0A7D9L081"/>
<dbReference type="Proteomes" id="UP001152795">
    <property type="component" value="Unassembled WGS sequence"/>
</dbReference>
<accession>A0A7D9L081</accession>
<sequence length="153" mass="16456">MVHDDVGDDDGGSDGESSDGESDDDDGGDDGRDNECSTFTEYLEPGQQSDDNREESNSQRSDTVIEIREFPGSPQNVDLQALEKVTNSQKGDTTTISFSSPSQTITMDSQDLCPTKDLQTLDEVTNSQKSDITTIALSSPSQTITIGTVYSSQ</sequence>
<proteinExistence type="predicted"/>
<keyword evidence="3" id="KW-1185">Reference proteome</keyword>
<comment type="caution">
    <text evidence="2">The sequence shown here is derived from an EMBL/GenBank/DDBJ whole genome shotgun (WGS) entry which is preliminary data.</text>
</comment>
<dbReference type="EMBL" id="CACRXK020012474">
    <property type="protein sequence ID" value="CAB4023390.1"/>
    <property type="molecule type" value="Genomic_DNA"/>
</dbReference>